<organism evidence="2">
    <name type="scientific">viral metagenome</name>
    <dbReference type="NCBI Taxonomy" id="1070528"/>
    <lineage>
        <taxon>unclassified sequences</taxon>
        <taxon>metagenomes</taxon>
        <taxon>organismal metagenomes</taxon>
    </lineage>
</organism>
<evidence type="ECO:0000313" key="2">
    <source>
        <dbReference type="EMBL" id="QHS93961.1"/>
    </source>
</evidence>
<proteinExistence type="predicted"/>
<reference evidence="2" key="1">
    <citation type="journal article" date="2020" name="Nature">
        <title>Giant virus diversity and host interactions through global metagenomics.</title>
        <authorList>
            <person name="Schulz F."/>
            <person name="Roux S."/>
            <person name="Paez-Espino D."/>
            <person name="Jungbluth S."/>
            <person name="Walsh D.A."/>
            <person name="Denef V.J."/>
            <person name="McMahon K.D."/>
            <person name="Konstantinidis K.T."/>
            <person name="Eloe-Fadrosh E.A."/>
            <person name="Kyrpides N.C."/>
            <person name="Woyke T."/>
        </authorList>
    </citation>
    <scope>NUCLEOTIDE SEQUENCE</scope>
    <source>
        <strain evidence="2">GVMAG-M-3300018416-26</strain>
    </source>
</reference>
<dbReference type="SUPFAM" id="SSF82771">
    <property type="entry name" value="GIY-YIG endonuclease"/>
    <property type="match status" value="1"/>
</dbReference>
<dbReference type="InterPro" id="IPR000305">
    <property type="entry name" value="GIY-YIG_endonuc"/>
</dbReference>
<sequence>MSYYCYIIYNENDRTYNGYTINLQRRLKQHNGILKGGAKSTHNRGPWSFLCVITSSCWDCISTAMQHEWSIKYPTRRRPRPKEYNGKLGRLLSLEKVFEHMQRLRCEDVMCYVIDDHIGTMKDIAEPFSNFVTVLPIYDLNIN</sequence>
<feature type="domain" description="GIY-YIG" evidence="1">
    <location>
        <begin position="1"/>
        <end position="86"/>
    </location>
</feature>
<name>A0A6C0BQA1_9ZZZZ</name>
<dbReference type="AlphaFoldDB" id="A0A6C0BQA1"/>
<accession>A0A6C0BQA1</accession>
<dbReference type="PANTHER" id="PTHR20208:SF13">
    <property type="entry name" value="STRUCTURE-SPECIFIC ENDONUCLEASE SUBUNIT SLX1"/>
    <property type="match status" value="1"/>
</dbReference>
<dbReference type="Pfam" id="PF01541">
    <property type="entry name" value="GIY-YIG"/>
    <property type="match status" value="1"/>
</dbReference>
<dbReference type="EMBL" id="MN739215">
    <property type="protein sequence ID" value="QHS93961.1"/>
    <property type="molecule type" value="Genomic_DNA"/>
</dbReference>
<protein>
    <recommendedName>
        <fullName evidence="1">GIY-YIG domain-containing protein</fullName>
    </recommendedName>
</protein>
<dbReference type="PANTHER" id="PTHR20208">
    <property type="entry name" value="STRUCTURE-SPECIFIC ENDONUCLEASE SUBUNIT SLX1"/>
    <property type="match status" value="1"/>
</dbReference>
<dbReference type="InterPro" id="IPR050381">
    <property type="entry name" value="SLX1_endonuclease"/>
</dbReference>
<dbReference type="InterPro" id="IPR035901">
    <property type="entry name" value="GIY-YIG_endonuc_sf"/>
</dbReference>
<evidence type="ECO:0000259" key="1">
    <source>
        <dbReference type="PROSITE" id="PS50164"/>
    </source>
</evidence>
<dbReference type="Gene3D" id="3.40.1440.10">
    <property type="entry name" value="GIY-YIG endonuclease"/>
    <property type="match status" value="1"/>
</dbReference>
<dbReference type="PROSITE" id="PS50164">
    <property type="entry name" value="GIY_YIG"/>
    <property type="match status" value="1"/>
</dbReference>